<evidence type="ECO:0000313" key="2">
    <source>
        <dbReference type="Proteomes" id="UP000193228"/>
    </source>
</evidence>
<dbReference type="EMBL" id="FXAT01000011">
    <property type="protein sequence ID" value="SMG58430.1"/>
    <property type="molecule type" value="Genomic_DNA"/>
</dbReference>
<dbReference type="AlphaFoldDB" id="A0A1X7LXK5"/>
<dbReference type="OrthoDB" id="9099312at2"/>
<dbReference type="RefSeq" id="WP_085488487.1">
    <property type="nucleotide sequence ID" value="NZ_FXAT01000011.1"/>
</dbReference>
<proteinExistence type="predicted"/>
<organism evidence="1 2">
    <name type="scientific">Paraburkholderia susongensis</name>
    <dbReference type="NCBI Taxonomy" id="1515439"/>
    <lineage>
        <taxon>Bacteria</taxon>
        <taxon>Pseudomonadati</taxon>
        <taxon>Pseudomonadota</taxon>
        <taxon>Betaproteobacteria</taxon>
        <taxon>Burkholderiales</taxon>
        <taxon>Burkholderiaceae</taxon>
        <taxon>Paraburkholderia</taxon>
    </lineage>
</organism>
<gene>
    <name evidence="1" type="ORF">SAMN06265784_11166</name>
</gene>
<dbReference type="STRING" id="1515439.SAMN06265784_11166"/>
<accession>A0A1X7LXK5</accession>
<sequence length="98" mass="10771">MSDSIQIQVADSHLYPGCPVRIAHLPEPSAAVGLAKAIVEFADGSGAHATCHRRAPDELELAVDGYATQKRHPVDARHWLLFAVDATHNSWRVKRRLP</sequence>
<keyword evidence="2" id="KW-1185">Reference proteome</keyword>
<dbReference type="Proteomes" id="UP000193228">
    <property type="component" value="Unassembled WGS sequence"/>
</dbReference>
<name>A0A1X7LXK5_9BURK</name>
<reference evidence="2" key="1">
    <citation type="submission" date="2017-04" db="EMBL/GenBank/DDBJ databases">
        <authorList>
            <person name="Varghese N."/>
            <person name="Submissions S."/>
        </authorList>
    </citation>
    <scope>NUCLEOTIDE SEQUENCE [LARGE SCALE GENOMIC DNA]</scope>
    <source>
        <strain evidence="2">LMG 29540</strain>
    </source>
</reference>
<protein>
    <submittedName>
        <fullName evidence="1">Uncharacterized protein</fullName>
    </submittedName>
</protein>
<evidence type="ECO:0000313" key="1">
    <source>
        <dbReference type="EMBL" id="SMG58430.1"/>
    </source>
</evidence>